<dbReference type="AlphaFoldDB" id="A0A6I4UU42"/>
<dbReference type="InterPro" id="IPR020846">
    <property type="entry name" value="MFS_dom"/>
</dbReference>
<name>A0A6I4UU42_9SPHN</name>
<evidence type="ECO:0000313" key="9">
    <source>
        <dbReference type="EMBL" id="MXP42026.1"/>
    </source>
</evidence>
<dbReference type="OrthoDB" id="9812221at2"/>
<evidence type="ECO:0000256" key="2">
    <source>
        <dbReference type="ARBA" id="ARBA00022448"/>
    </source>
</evidence>
<feature type="transmembrane region" description="Helical" evidence="7">
    <location>
        <begin position="367"/>
        <end position="394"/>
    </location>
</feature>
<dbReference type="CDD" id="cd17321">
    <property type="entry name" value="MFS_MMR_MDR_like"/>
    <property type="match status" value="1"/>
</dbReference>
<gene>
    <name evidence="9" type="ORF">GRI75_10280</name>
</gene>
<dbReference type="Gene3D" id="1.20.1720.10">
    <property type="entry name" value="Multidrug resistance protein D"/>
    <property type="match status" value="1"/>
</dbReference>
<feature type="transmembrane region" description="Helical" evidence="7">
    <location>
        <begin position="211"/>
        <end position="229"/>
    </location>
</feature>
<evidence type="ECO:0000313" key="10">
    <source>
        <dbReference type="Proteomes" id="UP000469159"/>
    </source>
</evidence>
<proteinExistence type="predicted"/>
<feature type="transmembrane region" description="Helical" evidence="7">
    <location>
        <begin position="241"/>
        <end position="258"/>
    </location>
</feature>
<feature type="transmembrane region" description="Helical" evidence="7">
    <location>
        <begin position="415"/>
        <end position="432"/>
    </location>
</feature>
<dbReference type="EMBL" id="WTYK01000005">
    <property type="protein sequence ID" value="MXP42026.1"/>
    <property type="molecule type" value="Genomic_DNA"/>
</dbReference>
<dbReference type="RefSeq" id="WP_160746882.1">
    <property type="nucleotide sequence ID" value="NZ_WTYK01000005.1"/>
</dbReference>
<feature type="transmembrane region" description="Helical" evidence="7">
    <location>
        <begin position="148"/>
        <end position="168"/>
    </location>
</feature>
<feature type="transmembrane region" description="Helical" evidence="7">
    <location>
        <begin position="317"/>
        <end position="336"/>
    </location>
</feature>
<dbReference type="Proteomes" id="UP000469159">
    <property type="component" value="Unassembled WGS sequence"/>
</dbReference>
<dbReference type="SUPFAM" id="SSF103473">
    <property type="entry name" value="MFS general substrate transporter"/>
    <property type="match status" value="1"/>
</dbReference>
<keyword evidence="10" id="KW-1185">Reference proteome</keyword>
<sequence>MSLIPGLHPSTEASAKRKSARWLVLAAVMLAYLPVVVDMTILHITIPSLTLALQATGTEVLWIIDIYPLLMAGLLIPMGTLADRIGHRKILLTGLAIFGLASLAAAYSVSATMLIVSRGALALGAAMIAPAVLALIRSTFDDEKERGFALGLWGTVSSAGAAVGPLVGGGLLEHFWWGAVFLINVPLVLIVWAAVFVLIPNRPAAAGGRWTIGQALVLIAGLIAIVYAIKTGVKPGASLPLMAAIFASGLALMTAFLLKQRSSTNPMLDLSLFAKPAIRTGAIMALVVSGALIGVELTIAQELQYVVGLTPFEAGMFMMPLMAAAAVGGPLGSVLLSKIKLRFVASGTLFIGGLSLAGLGMSDFRNAGAGIICYMALLGFSLSIGLTASSIAIMGSAPVEKAGAAGALEAGGYELGAALGVTAFGVLLGSLYRTGLAVPGGLTSAIPSEASGSIGETMIAAHGIGGEQGEMLRQAAKTAFATAHGAVLLSAAALLCLLALFVLMSLKETQDVHPEQQP</sequence>
<keyword evidence="6 7" id="KW-0472">Membrane</keyword>
<accession>A0A6I4UU42</accession>
<dbReference type="InterPro" id="IPR036259">
    <property type="entry name" value="MFS_trans_sf"/>
</dbReference>
<protein>
    <submittedName>
        <fullName evidence="9">MFS transporter</fullName>
    </submittedName>
</protein>
<dbReference type="GO" id="GO:0022857">
    <property type="term" value="F:transmembrane transporter activity"/>
    <property type="evidence" value="ECO:0007669"/>
    <property type="project" value="InterPro"/>
</dbReference>
<comment type="subcellular location">
    <subcellularLocation>
        <location evidence="1">Cell membrane</location>
        <topology evidence="1">Multi-pass membrane protein</topology>
    </subcellularLocation>
</comment>
<evidence type="ECO:0000256" key="4">
    <source>
        <dbReference type="ARBA" id="ARBA00022692"/>
    </source>
</evidence>
<feature type="transmembrane region" description="Helical" evidence="7">
    <location>
        <begin position="343"/>
        <end position="361"/>
    </location>
</feature>
<evidence type="ECO:0000256" key="1">
    <source>
        <dbReference type="ARBA" id="ARBA00004651"/>
    </source>
</evidence>
<dbReference type="PANTHER" id="PTHR42718:SF47">
    <property type="entry name" value="METHYL VIOLOGEN RESISTANCE PROTEIN SMVA"/>
    <property type="match status" value="1"/>
</dbReference>
<reference evidence="9 10" key="1">
    <citation type="submission" date="2019-12" db="EMBL/GenBank/DDBJ databases">
        <title>Genomic-based taxomic classification of the family Erythrobacteraceae.</title>
        <authorList>
            <person name="Xu L."/>
        </authorList>
    </citation>
    <scope>NUCLEOTIDE SEQUENCE [LARGE SCALE GENOMIC DNA]</scope>
    <source>
        <strain evidence="9 10">MCCC 1K02066</strain>
    </source>
</reference>
<feature type="transmembrane region" description="Helical" evidence="7">
    <location>
        <begin position="115"/>
        <end position="136"/>
    </location>
</feature>
<evidence type="ECO:0000256" key="5">
    <source>
        <dbReference type="ARBA" id="ARBA00022989"/>
    </source>
</evidence>
<organism evidence="9 10">
    <name type="scientific">Croceibacterium soli</name>
    <dbReference type="NCBI Taxonomy" id="1739690"/>
    <lineage>
        <taxon>Bacteria</taxon>
        <taxon>Pseudomonadati</taxon>
        <taxon>Pseudomonadota</taxon>
        <taxon>Alphaproteobacteria</taxon>
        <taxon>Sphingomonadales</taxon>
        <taxon>Erythrobacteraceae</taxon>
        <taxon>Croceibacterium</taxon>
    </lineage>
</organism>
<evidence type="ECO:0000259" key="8">
    <source>
        <dbReference type="PROSITE" id="PS50850"/>
    </source>
</evidence>
<dbReference type="PROSITE" id="PS50850">
    <property type="entry name" value="MFS"/>
    <property type="match status" value="1"/>
</dbReference>
<feature type="transmembrane region" description="Helical" evidence="7">
    <location>
        <begin position="278"/>
        <end position="297"/>
    </location>
</feature>
<evidence type="ECO:0000256" key="7">
    <source>
        <dbReference type="SAM" id="Phobius"/>
    </source>
</evidence>
<feature type="transmembrane region" description="Helical" evidence="7">
    <location>
        <begin position="90"/>
        <end position="109"/>
    </location>
</feature>
<feature type="transmembrane region" description="Helical" evidence="7">
    <location>
        <begin position="22"/>
        <end position="45"/>
    </location>
</feature>
<feature type="transmembrane region" description="Helical" evidence="7">
    <location>
        <begin position="174"/>
        <end position="199"/>
    </location>
</feature>
<evidence type="ECO:0000256" key="3">
    <source>
        <dbReference type="ARBA" id="ARBA00022475"/>
    </source>
</evidence>
<keyword evidence="5 7" id="KW-1133">Transmembrane helix</keyword>
<feature type="transmembrane region" description="Helical" evidence="7">
    <location>
        <begin position="479"/>
        <end position="503"/>
    </location>
</feature>
<dbReference type="Gene3D" id="1.20.1250.20">
    <property type="entry name" value="MFS general substrate transporter like domains"/>
    <property type="match status" value="1"/>
</dbReference>
<dbReference type="PANTHER" id="PTHR42718">
    <property type="entry name" value="MAJOR FACILITATOR SUPERFAMILY MULTIDRUG TRANSPORTER MFSC"/>
    <property type="match status" value="1"/>
</dbReference>
<keyword evidence="4 7" id="KW-0812">Transmembrane</keyword>
<feature type="transmembrane region" description="Helical" evidence="7">
    <location>
        <begin position="60"/>
        <end position="78"/>
    </location>
</feature>
<keyword evidence="2" id="KW-0813">Transport</keyword>
<evidence type="ECO:0000256" key="6">
    <source>
        <dbReference type="ARBA" id="ARBA00023136"/>
    </source>
</evidence>
<feature type="domain" description="Major facilitator superfamily (MFS) profile" evidence="8">
    <location>
        <begin position="24"/>
        <end position="510"/>
    </location>
</feature>
<dbReference type="GO" id="GO:0005886">
    <property type="term" value="C:plasma membrane"/>
    <property type="evidence" value="ECO:0007669"/>
    <property type="project" value="UniProtKB-SubCell"/>
</dbReference>
<dbReference type="InterPro" id="IPR011701">
    <property type="entry name" value="MFS"/>
</dbReference>
<comment type="caution">
    <text evidence="9">The sequence shown here is derived from an EMBL/GenBank/DDBJ whole genome shotgun (WGS) entry which is preliminary data.</text>
</comment>
<dbReference type="Pfam" id="PF07690">
    <property type="entry name" value="MFS_1"/>
    <property type="match status" value="1"/>
</dbReference>
<keyword evidence="3" id="KW-1003">Cell membrane</keyword>